<gene>
    <name evidence="2" type="ORF">HII31_09409</name>
</gene>
<reference evidence="2" key="1">
    <citation type="submission" date="2020-04" db="EMBL/GenBank/DDBJ databases">
        <title>Draft genome resource of the tomato pathogen Pseudocercospora fuligena.</title>
        <authorList>
            <person name="Zaccaron A."/>
        </authorList>
    </citation>
    <scope>NUCLEOTIDE SEQUENCE</scope>
    <source>
        <strain evidence="2">PF001</strain>
    </source>
</reference>
<evidence type="ECO:0000256" key="1">
    <source>
        <dbReference type="SAM" id="MobiDB-lite"/>
    </source>
</evidence>
<feature type="region of interest" description="Disordered" evidence="1">
    <location>
        <begin position="56"/>
        <end position="218"/>
    </location>
</feature>
<dbReference type="EMBL" id="JABCIY010000193">
    <property type="protein sequence ID" value="KAF7189256.1"/>
    <property type="molecule type" value="Genomic_DNA"/>
</dbReference>
<dbReference type="AlphaFoldDB" id="A0A8H6RAY9"/>
<name>A0A8H6RAY9_9PEZI</name>
<accession>A0A8H6RAY9</accession>
<comment type="caution">
    <text evidence="2">The sequence shown here is derived from an EMBL/GenBank/DDBJ whole genome shotgun (WGS) entry which is preliminary data.</text>
</comment>
<organism evidence="2 3">
    <name type="scientific">Pseudocercospora fuligena</name>
    <dbReference type="NCBI Taxonomy" id="685502"/>
    <lineage>
        <taxon>Eukaryota</taxon>
        <taxon>Fungi</taxon>
        <taxon>Dikarya</taxon>
        <taxon>Ascomycota</taxon>
        <taxon>Pezizomycotina</taxon>
        <taxon>Dothideomycetes</taxon>
        <taxon>Dothideomycetidae</taxon>
        <taxon>Mycosphaerellales</taxon>
        <taxon>Mycosphaerellaceae</taxon>
        <taxon>Pseudocercospora</taxon>
    </lineage>
</organism>
<feature type="compositionally biased region" description="Basic and acidic residues" evidence="1">
    <location>
        <begin position="102"/>
        <end position="119"/>
    </location>
</feature>
<evidence type="ECO:0000313" key="3">
    <source>
        <dbReference type="Proteomes" id="UP000660729"/>
    </source>
</evidence>
<proteinExistence type="predicted"/>
<sequence length="218" mass="23380">MPMKWTAEQDQKLLMLIIDTVKPDFKTIATAWDKRYPGEEPPTVKALTEHVSKLKRVAKAANGGQAVSTPTSNKKRAAPKTPSSSAKRAKATAMSDEDDSEDEKKLDFSTPASKRESASRRSKANKSYAESDEDEDDGLSVPHASTQPEKHIVNGKGSATNSSSESNGARSVAIDSVLDTNGDLANHGPTARSKKSPIKQDYLSMLGGDDSDGDYAVL</sequence>
<evidence type="ECO:0008006" key="4">
    <source>
        <dbReference type="Google" id="ProtNLM"/>
    </source>
</evidence>
<evidence type="ECO:0000313" key="2">
    <source>
        <dbReference type="EMBL" id="KAF7189256.1"/>
    </source>
</evidence>
<keyword evidence="3" id="KW-1185">Reference proteome</keyword>
<dbReference type="Proteomes" id="UP000660729">
    <property type="component" value="Unassembled WGS sequence"/>
</dbReference>
<protein>
    <recommendedName>
        <fullName evidence="4">Myb-like domain-containing protein</fullName>
    </recommendedName>
</protein>
<feature type="compositionally biased region" description="Acidic residues" evidence="1">
    <location>
        <begin position="209"/>
        <end position="218"/>
    </location>
</feature>
<dbReference type="OrthoDB" id="3650560at2759"/>
<feature type="compositionally biased region" description="Polar residues" evidence="1">
    <location>
        <begin position="157"/>
        <end position="169"/>
    </location>
</feature>